<comment type="caution">
    <text evidence="1">The sequence shown here is derived from an EMBL/GenBank/DDBJ whole genome shotgun (WGS) entry which is preliminary data.</text>
</comment>
<evidence type="ECO:0000313" key="1">
    <source>
        <dbReference type="EMBL" id="MBF6024042.1"/>
    </source>
</evidence>
<reference evidence="1 2" key="1">
    <citation type="submission" date="2020-11" db="EMBL/GenBank/DDBJ databases">
        <title>Draft Genome Sequence and Secondary Metabolite Biosynthetic Potential of the Lysobacter niastensis Type strain DSM 18481.</title>
        <authorList>
            <person name="Turrini P."/>
            <person name="Artuso I."/>
            <person name="Tescari M."/>
            <person name="Lugli G.A."/>
            <person name="Frangipani E."/>
            <person name="Ventura M."/>
            <person name="Visca P."/>
        </authorList>
    </citation>
    <scope>NUCLEOTIDE SEQUENCE [LARGE SCALE GENOMIC DNA]</scope>
    <source>
        <strain evidence="1 2">DSM 18481</strain>
    </source>
</reference>
<dbReference type="Proteomes" id="UP001429984">
    <property type="component" value="Unassembled WGS sequence"/>
</dbReference>
<dbReference type="RefSeq" id="WP_194930642.1">
    <property type="nucleotide sequence ID" value="NZ_JADLZT010000004.1"/>
</dbReference>
<organism evidence="1 2">
    <name type="scientific">Lysobacter niastensis</name>
    <dbReference type="NCBI Taxonomy" id="380629"/>
    <lineage>
        <taxon>Bacteria</taxon>
        <taxon>Pseudomonadati</taxon>
        <taxon>Pseudomonadota</taxon>
        <taxon>Gammaproteobacteria</taxon>
        <taxon>Lysobacterales</taxon>
        <taxon>Lysobacteraceae</taxon>
        <taxon>Lysobacter</taxon>
    </lineage>
</organism>
<keyword evidence="2" id="KW-1185">Reference proteome</keyword>
<protein>
    <submittedName>
        <fullName evidence="1">Uncharacterized protein</fullName>
    </submittedName>
</protein>
<sequence length="63" mass="6682">MGTVAAPICMGTASANRATWANATMPKSEAATLQKAGLDIPLLRYLKTLAAYRLKKERESASA</sequence>
<name>A0ABS0B8K7_9GAMM</name>
<gene>
    <name evidence="1" type="ORF">IU514_08365</name>
</gene>
<accession>A0ABS0B8K7</accession>
<evidence type="ECO:0000313" key="2">
    <source>
        <dbReference type="Proteomes" id="UP001429984"/>
    </source>
</evidence>
<dbReference type="EMBL" id="JADLZT010000004">
    <property type="protein sequence ID" value="MBF6024042.1"/>
    <property type="molecule type" value="Genomic_DNA"/>
</dbReference>
<proteinExistence type="predicted"/>